<dbReference type="EMBL" id="SPHZ02000003">
    <property type="protein sequence ID" value="KAF0922873.1"/>
    <property type="molecule type" value="Genomic_DNA"/>
</dbReference>
<dbReference type="AlphaFoldDB" id="A0A6G1EFZ6"/>
<evidence type="ECO:0000256" key="1">
    <source>
        <dbReference type="SAM" id="MobiDB-lite"/>
    </source>
</evidence>
<accession>A0A6G1EFZ6</accession>
<reference evidence="2 3" key="1">
    <citation type="submission" date="2019-11" db="EMBL/GenBank/DDBJ databases">
        <title>Whole genome sequence of Oryza granulata.</title>
        <authorList>
            <person name="Li W."/>
        </authorList>
    </citation>
    <scope>NUCLEOTIDE SEQUENCE [LARGE SCALE GENOMIC DNA]</scope>
    <source>
        <strain evidence="3">cv. Menghai</strain>
        <tissue evidence="2">Leaf</tissue>
    </source>
</reference>
<evidence type="ECO:0000313" key="3">
    <source>
        <dbReference type="Proteomes" id="UP000479710"/>
    </source>
</evidence>
<organism evidence="2 3">
    <name type="scientific">Oryza meyeriana var. granulata</name>
    <dbReference type="NCBI Taxonomy" id="110450"/>
    <lineage>
        <taxon>Eukaryota</taxon>
        <taxon>Viridiplantae</taxon>
        <taxon>Streptophyta</taxon>
        <taxon>Embryophyta</taxon>
        <taxon>Tracheophyta</taxon>
        <taxon>Spermatophyta</taxon>
        <taxon>Magnoliopsida</taxon>
        <taxon>Liliopsida</taxon>
        <taxon>Poales</taxon>
        <taxon>Poaceae</taxon>
        <taxon>BOP clade</taxon>
        <taxon>Oryzoideae</taxon>
        <taxon>Oryzeae</taxon>
        <taxon>Oryzinae</taxon>
        <taxon>Oryza</taxon>
        <taxon>Oryza meyeriana</taxon>
    </lineage>
</organism>
<keyword evidence="3" id="KW-1185">Reference proteome</keyword>
<protein>
    <submittedName>
        <fullName evidence="2">Uncharacterized protein</fullName>
    </submittedName>
</protein>
<dbReference type="Proteomes" id="UP000479710">
    <property type="component" value="Unassembled WGS sequence"/>
</dbReference>
<evidence type="ECO:0000313" key="2">
    <source>
        <dbReference type="EMBL" id="KAF0922873.1"/>
    </source>
</evidence>
<gene>
    <name evidence="2" type="ORF">E2562_002122</name>
</gene>
<feature type="region of interest" description="Disordered" evidence="1">
    <location>
        <begin position="1"/>
        <end position="28"/>
    </location>
</feature>
<proteinExistence type="predicted"/>
<name>A0A6G1EFZ6_9ORYZ</name>
<comment type="caution">
    <text evidence="2">The sequence shown here is derived from an EMBL/GenBank/DDBJ whole genome shotgun (WGS) entry which is preliminary data.</text>
</comment>
<sequence length="130" mass="13807">MSTATSRSSATSRETSRTSSSSCFARRASAPPLKTYSLSSLAIGFGAAASASFSTSDRWCAVFQPPYHPRDSGINHRSMRPDIDTILAIMIDLPIDLVDLIRHRPGSLANCAAARNIYGGAEIMGLDAKG</sequence>